<evidence type="ECO:0000256" key="1">
    <source>
        <dbReference type="SAM" id="SignalP"/>
    </source>
</evidence>
<dbReference type="EMBL" id="FNEB01000016">
    <property type="protein sequence ID" value="SDJ36190.1"/>
    <property type="molecule type" value="Genomic_DNA"/>
</dbReference>
<reference evidence="2 3" key="1">
    <citation type="submission" date="2016-10" db="EMBL/GenBank/DDBJ databases">
        <authorList>
            <person name="de Groot N.N."/>
        </authorList>
    </citation>
    <scope>NUCLEOTIDE SEQUENCE [LARGE SCALE GENOMIC DNA]</scope>
    <source>
        <strain evidence="2 3">DSM 28010</strain>
    </source>
</reference>
<evidence type="ECO:0000313" key="2">
    <source>
        <dbReference type="EMBL" id="SDJ36190.1"/>
    </source>
</evidence>
<dbReference type="AlphaFoldDB" id="A0A1G8T657"/>
<organism evidence="2 3">
    <name type="scientific">Lutimaribacter saemankumensis</name>
    <dbReference type="NCBI Taxonomy" id="490829"/>
    <lineage>
        <taxon>Bacteria</taxon>
        <taxon>Pseudomonadati</taxon>
        <taxon>Pseudomonadota</taxon>
        <taxon>Alphaproteobacteria</taxon>
        <taxon>Rhodobacterales</taxon>
        <taxon>Roseobacteraceae</taxon>
        <taxon>Lutimaribacter</taxon>
    </lineage>
</organism>
<feature type="chain" id="PRO_5011689937" evidence="1">
    <location>
        <begin position="23"/>
        <end position="128"/>
    </location>
</feature>
<evidence type="ECO:0000313" key="3">
    <source>
        <dbReference type="Proteomes" id="UP000199340"/>
    </source>
</evidence>
<name>A0A1G8T657_9RHOB</name>
<gene>
    <name evidence="2" type="ORF">SAMN05421850_11612</name>
</gene>
<dbReference type="RefSeq" id="WP_139170574.1">
    <property type="nucleotide sequence ID" value="NZ_FNEB01000016.1"/>
</dbReference>
<dbReference type="STRING" id="490829.SAMN05421850_11612"/>
<sequence length="128" mass="13876">MARITGLFVGLALSFGFSTGGAAGEESSQASDYVLNFEEASNLTSFGVLSFPGLGQSLFSDNGTYLFTDEATSSLRLGVFEVKSDGKVCIDFHDDSSHCDVFIRRGGLYFLLREDGGRFPVFFRLEGQ</sequence>
<keyword evidence="3" id="KW-1185">Reference proteome</keyword>
<feature type="signal peptide" evidence="1">
    <location>
        <begin position="1"/>
        <end position="22"/>
    </location>
</feature>
<keyword evidence="1" id="KW-0732">Signal</keyword>
<dbReference type="OrthoDB" id="7709182at2"/>
<proteinExistence type="predicted"/>
<dbReference type="Proteomes" id="UP000199340">
    <property type="component" value="Unassembled WGS sequence"/>
</dbReference>
<protein>
    <submittedName>
        <fullName evidence="2">Uncharacterized protein</fullName>
    </submittedName>
</protein>
<accession>A0A1G8T657</accession>